<feature type="compositionally biased region" description="Basic and acidic residues" evidence="1">
    <location>
        <begin position="9"/>
        <end position="34"/>
    </location>
</feature>
<comment type="caution">
    <text evidence="2">The sequence shown here is derived from an EMBL/GenBank/DDBJ whole genome shotgun (WGS) entry which is preliminary data.</text>
</comment>
<protein>
    <submittedName>
        <fullName evidence="2">Uncharacterized protein</fullName>
    </submittedName>
</protein>
<dbReference type="EMBL" id="CAJZBQ010000043">
    <property type="protein sequence ID" value="CAG9327425.1"/>
    <property type="molecule type" value="Genomic_DNA"/>
</dbReference>
<feature type="region of interest" description="Disordered" evidence="1">
    <location>
        <begin position="1"/>
        <end position="34"/>
    </location>
</feature>
<evidence type="ECO:0000313" key="2">
    <source>
        <dbReference type="EMBL" id="CAG9327425.1"/>
    </source>
</evidence>
<name>A0AAU9JQN5_9CILI</name>
<evidence type="ECO:0000256" key="1">
    <source>
        <dbReference type="SAM" id="MobiDB-lite"/>
    </source>
</evidence>
<dbReference type="Proteomes" id="UP001162131">
    <property type="component" value="Unassembled WGS sequence"/>
</dbReference>
<gene>
    <name evidence="2" type="ORF">BSTOLATCC_MIC43464</name>
</gene>
<dbReference type="AlphaFoldDB" id="A0AAU9JQN5"/>
<accession>A0AAU9JQN5</accession>
<proteinExistence type="predicted"/>
<evidence type="ECO:0000313" key="3">
    <source>
        <dbReference type="Proteomes" id="UP001162131"/>
    </source>
</evidence>
<reference evidence="2" key="1">
    <citation type="submission" date="2021-09" db="EMBL/GenBank/DDBJ databases">
        <authorList>
            <consortium name="AG Swart"/>
            <person name="Singh M."/>
            <person name="Singh A."/>
            <person name="Seah K."/>
            <person name="Emmerich C."/>
        </authorList>
    </citation>
    <scope>NUCLEOTIDE SEQUENCE</scope>
    <source>
        <strain evidence="2">ATCC30299</strain>
    </source>
</reference>
<organism evidence="2 3">
    <name type="scientific">Blepharisma stoltei</name>
    <dbReference type="NCBI Taxonomy" id="1481888"/>
    <lineage>
        <taxon>Eukaryota</taxon>
        <taxon>Sar</taxon>
        <taxon>Alveolata</taxon>
        <taxon>Ciliophora</taxon>
        <taxon>Postciliodesmatophora</taxon>
        <taxon>Heterotrichea</taxon>
        <taxon>Heterotrichida</taxon>
        <taxon>Blepharismidae</taxon>
        <taxon>Blepharisma</taxon>
    </lineage>
</organism>
<keyword evidence="3" id="KW-1185">Reference proteome</keyword>
<sequence length="91" mass="10628">MEVGNELNKNLEEVQEKDKQAESVENLTENKRDLIENSTNLEEVKANESQNPIRKPKVIKGKRKVENKEEYKCDEQTHSDSHCPTKVTVFW</sequence>